<organism evidence="1 2">
    <name type="scientific">Paenibacillus radicis</name>
    <name type="common">ex Gao et al. 2016</name>
    <dbReference type="NCBI Taxonomy" id="1737354"/>
    <lineage>
        <taxon>Bacteria</taxon>
        <taxon>Bacillati</taxon>
        <taxon>Bacillota</taxon>
        <taxon>Bacilli</taxon>
        <taxon>Bacillales</taxon>
        <taxon>Paenibacillaceae</taxon>
        <taxon>Paenibacillus</taxon>
    </lineage>
</organism>
<proteinExistence type="predicted"/>
<accession>A0A917HHW8</accession>
<name>A0A917HHW8_9BACL</name>
<sequence>MANHGHRAEAPFPFVYAPTFPSTDFIRHSGSICSIACKDEADKPDSTGEAVRTKGSSRGPAIGKIPLFQDVFMPFMR</sequence>
<dbReference type="AlphaFoldDB" id="A0A917HHW8"/>
<keyword evidence="2" id="KW-1185">Reference proteome</keyword>
<evidence type="ECO:0000313" key="2">
    <source>
        <dbReference type="Proteomes" id="UP000600247"/>
    </source>
</evidence>
<gene>
    <name evidence="1" type="ORF">GCM10010918_41060</name>
</gene>
<evidence type="ECO:0000313" key="1">
    <source>
        <dbReference type="EMBL" id="GGG79749.1"/>
    </source>
</evidence>
<dbReference type="EMBL" id="BMHY01000009">
    <property type="protein sequence ID" value="GGG79749.1"/>
    <property type="molecule type" value="Genomic_DNA"/>
</dbReference>
<comment type="caution">
    <text evidence="1">The sequence shown here is derived from an EMBL/GenBank/DDBJ whole genome shotgun (WGS) entry which is preliminary data.</text>
</comment>
<dbReference type="Proteomes" id="UP000600247">
    <property type="component" value="Unassembled WGS sequence"/>
</dbReference>
<protein>
    <submittedName>
        <fullName evidence="1">Uncharacterized protein</fullName>
    </submittedName>
</protein>
<reference evidence="1 2" key="1">
    <citation type="journal article" date="2014" name="Int. J. Syst. Evol. Microbiol.">
        <title>Complete genome sequence of Corynebacterium casei LMG S-19264T (=DSM 44701T), isolated from a smear-ripened cheese.</title>
        <authorList>
            <consortium name="US DOE Joint Genome Institute (JGI-PGF)"/>
            <person name="Walter F."/>
            <person name="Albersmeier A."/>
            <person name="Kalinowski J."/>
            <person name="Ruckert C."/>
        </authorList>
    </citation>
    <scope>NUCLEOTIDE SEQUENCE [LARGE SCALE GENOMIC DNA]</scope>
    <source>
        <strain evidence="1 2">CGMCC 1.15286</strain>
    </source>
</reference>